<reference evidence="1" key="1">
    <citation type="submission" date="2014-11" db="EMBL/GenBank/DDBJ databases">
        <authorList>
            <person name="Amaro Gonzalez C."/>
        </authorList>
    </citation>
    <scope>NUCLEOTIDE SEQUENCE</scope>
</reference>
<protein>
    <submittedName>
        <fullName evidence="1">Uncharacterized protein</fullName>
    </submittedName>
</protein>
<sequence length="43" mass="4979">MVYNNASSFLANYCACTMTHQQHSTYCSYLQVVLPFLVLKLFQ</sequence>
<accession>A0A0E9WG42</accession>
<evidence type="ECO:0000313" key="1">
    <source>
        <dbReference type="EMBL" id="JAH89246.1"/>
    </source>
</evidence>
<dbReference type="AlphaFoldDB" id="A0A0E9WG42"/>
<organism evidence="1">
    <name type="scientific">Anguilla anguilla</name>
    <name type="common">European freshwater eel</name>
    <name type="synonym">Muraena anguilla</name>
    <dbReference type="NCBI Taxonomy" id="7936"/>
    <lineage>
        <taxon>Eukaryota</taxon>
        <taxon>Metazoa</taxon>
        <taxon>Chordata</taxon>
        <taxon>Craniata</taxon>
        <taxon>Vertebrata</taxon>
        <taxon>Euteleostomi</taxon>
        <taxon>Actinopterygii</taxon>
        <taxon>Neopterygii</taxon>
        <taxon>Teleostei</taxon>
        <taxon>Anguilliformes</taxon>
        <taxon>Anguillidae</taxon>
        <taxon>Anguilla</taxon>
    </lineage>
</organism>
<dbReference type="EMBL" id="GBXM01019331">
    <property type="protein sequence ID" value="JAH89246.1"/>
    <property type="molecule type" value="Transcribed_RNA"/>
</dbReference>
<reference evidence="1" key="2">
    <citation type="journal article" date="2015" name="Fish Shellfish Immunol.">
        <title>Early steps in the European eel (Anguilla anguilla)-Vibrio vulnificus interaction in the gills: Role of the RtxA13 toxin.</title>
        <authorList>
            <person name="Callol A."/>
            <person name="Pajuelo D."/>
            <person name="Ebbesson L."/>
            <person name="Teles M."/>
            <person name="MacKenzie S."/>
            <person name="Amaro C."/>
        </authorList>
    </citation>
    <scope>NUCLEOTIDE SEQUENCE</scope>
</reference>
<proteinExistence type="predicted"/>
<name>A0A0E9WG42_ANGAN</name>